<gene>
    <name evidence="13" type="ORF">HMPREF1544_11280</name>
</gene>
<comment type="subcellular location">
    <subcellularLocation>
        <location evidence="1">Cell membrane</location>
        <topology evidence="1">Multi-pass membrane protein</topology>
    </subcellularLocation>
</comment>
<dbReference type="VEuPathDB" id="FungiDB:HMPREF1544_11280"/>
<feature type="domain" description="SH3" evidence="12">
    <location>
        <begin position="179"/>
        <end position="240"/>
    </location>
</feature>
<evidence type="ECO:0000256" key="10">
    <source>
        <dbReference type="SAM" id="MobiDB-lite"/>
    </source>
</evidence>
<evidence type="ECO:0000256" key="7">
    <source>
        <dbReference type="ARBA" id="ARBA00023016"/>
    </source>
</evidence>
<keyword evidence="6 11" id="KW-1133">Transmembrane helix</keyword>
<feature type="transmembrane region" description="Helical" evidence="11">
    <location>
        <begin position="70"/>
        <end position="89"/>
    </location>
</feature>
<evidence type="ECO:0000256" key="6">
    <source>
        <dbReference type="ARBA" id="ARBA00022989"/>
    </source>
</evidence>
<dbReference type="InterPro" id="IPR036028">
    <property type="entry name" value="SH3-like_dom_sf"/>
</dbReference>
<dbReference type="OrthoDB" id="5983572at2759"/>
<keyword evidence="3 9" id="KW-0728">SH3 domain</keyword>
<dbReference type="InterPro" id="IPR001452">
    <property type="entry name" value="SH3_domain"/>
</dbReference>
<dbReference type="STRING" id="1220926.S2IWE2"/>
<evidence type="ECO:0000256" key="2">
    <source>
        <dbReference type="ARBA" id="ARBA00009739"/>
    </source>
</evidence>
<dbReference type="PRINTS" id="PR00452">
    <property type="entry name" value="SH3DOMAIN"/>
</dbReference>
<sequence>MEEYNHSLTSPLIAITSALAAAAWLILFIGACVAAFHGVTWFIIIYELVFVVGVIIMLGVGLFNRYRDMVYLFMAVSLVYLTWLCQWTLDNNWIGGARAATAGAVILIIVEFIWAIELTAPGGGTFMSNGSFRGVNEKTAHFSHRFSNAVRPNTNSHDKKPLPRRFDEEAGDDLGDGADNFEQATALHDYQGSPDDPNELSFEKGETIDILDKRGNWWQARKADGSTGIVPSNYVSWNYYDTHLSKTNRL</sequence>
<evidence type="ECO:0000256" key="9">
    <source>
        <dbReference type="PROSITE-ProRule" id="PRU00192"/>
    </source>
</evidence>
<feature type="region of interest" description="Disordered" evidence="10">
    <location>
        <begin position="149"/>
        <end position="177"/>
    </location>
</feature>
<dbReference type="OMA" id="HEYKESA"/>
<keyword evidence="8 11" id="KW-0472">Membrane</keyword>
<feature type="compositionally biased region" description="Basic and acidic residues" evidence="10">
    <location>
        <begin position="156"/>
        <end position="168"/>
    </location>
</feature>
<keyword evidence="4" id="KW-1003">Cell membrane</keyword>
<evidence type="ECO:0000256" key="11">
    <source>
        <dbReference type="SAM" id="Phobius"/>
    </source>
</evidence>
<protein>
    <recommendedName>
        <fullName evidence="12">SH3 domain-containing protein</fullName>
    </recommendedName>
</protein>
<feature type="transmembrane region" description="Helical" evidence="11">
    <location>
        <begin position="42"/>
        <end position="63"/>
    </location>
</feature>
<dbReference type="SUPFAM" id="SSF50044">
    <property type="entry name" value="SH3-domain"/>
    <property type="match status" value="1"/>
</dbReference>
<reference evidence="14" key="1">
    <citation type="submission" date="2013-05" db="EMBL/GenBank/DDBJ databases">
        <title>The Genome sequence of Mucor circinelloides f. circinelloides 1006PhL.</title>
        <authorList>
            <consortium name="The Broad Institute Genomics Platform"/>
            <person name="Cuomo C."/>
            <person name="Earl A."/>
            <person name="Findley K."/>
            <person name="Lee S.C."/>
            <person name="Walker B."/>
            <person name="Young S."/>
            <person name="Zeng Q."/>
            <person name="Gargeya S."/>
            <person name="Fitzgerald M."/>
            <person name="Haas B."/>
            <person name="Abouelleil A."/>
            <person name="Allen A.W."/>
            <person name="Alvarado L."/>
            <person name="Arachchi H.M."/>
            <person name="Berlin A.M."/>
            <person name="Chapman S.B."/>
            <person name="Gainer-Dewar J."/>
            <person name="Goldberg J."/>
            <person name="Griggs A."/>
            <person name="Gujja S."/>
            <person name="Hansen M."/>
            <person name="Howarth C."/>
            <person name="Imamovic A."/>
            <person name="Ireland A."/>
            <person name="Larimer J."/>
            <person name="McCowan C."/>
            <person name="Murphy C."/>
            <person name="Pearson M."/>
            <person name="Poon T.W."/>
            <person name="Priest M."/>
            <person name="Roberts A."/>
            <person name="Saif S."/>
            <person name="Shea T."/>
            <person name="Sisk P."/>
            <person name="Sykes S."/>
            <person name="Wortman J."/>
            <person name="Nusbaum C."/>
            <person name="Birren B."/>
        </authorList>
    </citation>
    <scope>NUCLEOTIDE SEQUENCE [LARGE SCALE GENOMIC DNA]</scope>
    <source>
        <strain evidence="14">1006PhL</strain>
    </source>
</reference>
<organism evidence="13 14">
    <name type="scientific">Mucor circinelloides f. circinelloides (strain 1006PhL)</name>
    <name type="common">Mucormycosis agent</name>
    <name type="synonym">Calyptromyces circinelloides</name>
    <dbReference type="NCBI Taxonomy" id="1220926"/>
    <lineage>
        <taxon>Eukaryota</taxon>
        <taxon>Fungi</taxon>
        <taxon>Fungi incertae sedis</taxon>
        <taxon>Mucoromycota</taxon>
        <taxon>Mucoromycotina</taxon>
        <taxon>Mucoromycetes</taxon>
        <taxon>Mucorales</taxon>
        <taxon>Mucorineae</taxon>
        <taxon>Mucoraceae</taxon>
        <taxon>Mucor</taxon>
    </lineage>
</organism>
<dbReference type="Proteomes" id="UP000014254">
    <property type="component" value="Unassembled WGS sequence"/>
</dbReference>
<comment type="similarity">
    <text evidence="2">Belongs to the SHO1 family.</text>
</comment>
<dbReference type="Pfam" id="PF00018">
    <property type="entry name" value="SH3_1"/>
    <property type="match status" value="1"/>
</dbReference>
<dbReference type="InParanoid" id="S2IWE2"/>
<evidence type="ECO:0000256" key="3">
    <source>
        <dbReference type="ARBA" id="ARBA00022443"/>
    </source>
</evidence>
<evidence type="ECO:0000256" key="8">
    <source>
        <dbReference type="ARBA" id="ARBA00023136"/>
    </source>
</evidence>
<keyword evidence="14" id="KW-1185">Reference proteome</keyword>
<keyword evidence="5 11" id="KW-0812">Transmembrane</keyword>
<evidence type="ECO:0000256" key="1">
    <source>
        <dbReference type="ARBA" id="ARBA00004651"/>
    </source>
</evidence>
<proteinExistence type="inferred from homology"/>
<dbReference type="SMART" id="SM00326">
    <property type="entry name" value="SH3"/>
    <property type="match status" value="1"/>
</dbReference>
<evidence type="ECO:0000256" key="5">
    <source>
        <dbReference type="ARBA" id="ARBA00022692"/>
    </source>
</evidence>
<feature type="transmembrane region" description="Helical" evidence="11">
    <location>
        <begin position="12"/>
        <end position="36"/>
    </location>
</feature>
<keyword evidence="7" id="KW-0346">Stress response</keyword>
<evidence type="ECO:0000259" key="12">
    <source>
        <dbReference type="PROSITE" id="PS50002"/>
    </source>
</evidence>
<dbReference type="PROSITE" id="PS50002">
    <property type="entry name" value="SH3"/>
    <property type="match status" value="1"/>
</dbReference>
<dbReference type="CDD" id="cd11855">
    <property type="entry name" value="SH3_Sho1p"/>
    <property type="match status" value="1"/>
</dbReference>
<dbReference type="Gene3D" id="2.30.30.40">
    <property type="entry name" value="SH3 Domains"/>
    <property type="match status" value="1"/>
</dbReference>
<dbReference type="EMBL" id="KE124136">
    <property type="protein sequence ID" value="EPB82001.1"/>
    <property type="molecule type" value="Genomic_DNA"/>
</dbReference>
<evidence type="ECO:0000313" key="14">
    <source>
        <dbReference type="Proteomes" id="UP000014254"/>
    </source>
</evidence>
<feature type="transmembrane region" description="Helical" evidence="11">
    <location>
        <begin position="95"/>
        <end position="116"/>
    </location>
</feature>
<dbReference type="GO" id="GO:0005886">
    <property type="term" value="C:plasma membrane"/>
    <property type="evidence" value="ECO:0007669"/>
    <property type="project" value="UniProtKB-SubCell"/>
</dbReference>
<name>S2IWE2_MUCC1</name>
<evidence type="ECO:0000313" key="13">
    <source>
        <dbReference type="EMBL" id="EPB82001.1"/>
    </source>
</evidence>
<dbReference type="AlphaFoldDB" id="S2IWE2"/>
<dbReference type="eggNOG" id="ENOG502QW7A">
    <property type="taxonomic scope" value="Eukaryota"/>
</dbReference>
<evidence type="ECO:0000256" key="4">
    <source>
        <dbReference type="ARBA" id="ARBA00022475"/>
    </source>
</evidence>
<accession>S2IWE2</accession>
<dbReference type="InterPro" id="IPR035522">
    <property type="entry name" value="Sho1_SH3"/>
</dbReference>